<protein>
    <recommendedName>
        <fullName evidence="2">DNA-directed DNA polymerase</fullName>
        <ecNumber evidence="2">2.7.7.7</ecNumber>
    </recommendedName>
</protein>
<dbReference type="InterPro" id="IPR004868">
    <property type="entry name" value="DNA-dir_DNA_pol_B_mt/vir"/>
</dbReference>
<dbReference type="CTD" id="9813739"/>
<dbReference type="KEGG" id="crq:GCK72_021845"/>
<dbReference type="GO" id="GO:0006260">
    <property type="term" value="P:DNA replication"/>
    <property type="evidence" value="ECO:0007669"/>
    <property type="project" value="UniProtKB-KW"/>
</dbReference>
<dbReference type="EC" id="2.7.7.7" evidence="2"/>
<proteinExistence type="inferred from homology"/>
<comment type="similarity">
    <text evidence="1">Belongs to the DNA polymerase type-B family.</text>
</comment>
<keyword evidence="7" id="KW-0238">DNA-binding</keyword>
<evidence type="ECO:0000256" key="2">
    <source>
        <dbReference type="ARBA" id="ARBA00012417"/>
    </source>
</evidence>
<dbReference type="RefSeq" id="XP_053583444.1">
    <property type="nucleotide sequence ID" value="XM_053734531.1"/>
</dbReference>
<dbReference type="InterPro" id="IPR023211">
    <property type="entry name" value="DNA_pol_palm_dom_sf"/>
</dbReference>
<evidence type="ECO:0000256" key="8">
    <source>
        <dbReference type="ARBA" id="ARBA00049244"/>
    </source>
</evidence>
<feature type="domain" description="DNA-directed DNA polymerase family B mitochondria/virus" evidence="9">
    <location>
        <begin position="865"/>
        <end position="1014"/>
    </location>
</feature>
<dbReference type="InterPro" id="IPR006172">
    <property type="entry name" value="DNA-dir_DNA_pol_B"/>
</dbReference>
<sequence>MLSKLSLPNTTPRVGEQEQIGGASVRVVQKTNEKAGGRYIGMVETVTLDLQLSKSLTADPQCAEIFADTLVQLVKKHDPFKTPQTRAGLVFDSDEIFDAVGLTFREIKKVRASEIVESMSRMSQSSRSPLELDVPNISVRITYLNPPAGSGKRKFDTGSIMDLTTFEKRPKLDESLDNVESEKTKRSNMMPNEVLEDCLFHALHQALMYNRWKQSKSLEDYNKYRSSIRKTYKKPGLCCDVYEAVKAMKEEAEMTKSNNFDLIDVDHLQKTVFTGKYQIIVFCQNSTTPYYRGPYVGEKKSLVLYLSNGHYNGVRSICALLKTSYYCFLCNSRTENAITHYSCPLLHRLCGKKNCPAVKEGEQKKCEKCTVVFRSIQCYENHIAKGPNGGKSRCDYTSVCKKCDGIYYTNKRKNDHQCGAKWCSRCNCKRTNPHKCNMPKAVKNEKKLTRKRVYFDIESRADESTGQQHPVLFVALRCCPKCSSNIPKCLQSLKNETCQHCAPDGRLKIIECITLENRHVNVGSQMTKWLFADQHRGRVVVAHNASGYDAQFILENMIASNTAKPKIILEGTKLVFLEYNGVRLLDSMKFLTMSLASLGKSFEVDSVKGDFPVLFIKPEHYNYNGSIPDDKWYNLENKSSSVKKQILNFLENERNSNKTFNFVDEIMRYCYNDVYILAKAMDIFEKEFETMTDVCLLEESTTAASAAALVFRRNHLDPEKPIVLDVKPSVSIKCSVISQKYLAWFSKKENVSLNMSTTYGEEKIGKYRVDGFVSPCEKYPDGLVIEFFGCYWHAHSCSYSQESVIGDLSAKEIWARDDERLKYLRRKHPVKVVWECEVNQELCENQEMHDFFENYEPVDILQSEKSLAGGRTEVFRLYMNNEKRTLRYLDVVSLYPTVMKHEAYPIGPPENISRSTIKTPMTLPEHITFRGFISCNVLPPRHLRLPVLPIKYGGKLLFGLCKQCCKESNQSDCKHNNEERSFNGTFTTVELQKALSVGYIINDIYHSVKYEHWVQNNEKGEGGLFTSFINQMMEEKIYSSGWPSNVKTDEEKDAFCKAYLEKEHIHLSDRNRFKKNPGKRAVAKLMLNSLWGKFAQNVDRESTEIVIDPMEFWKLVYDTNVVISIVRCVNDVLVVKYKKQQETLQSLKTSAMQLASFTTSYARLRLYRFMEMVGGENIVYTDTDSIIYAVPEDTKDPLEMEVGPYLGQLTNEVDGEMTEFVSLGPKTYCYKDISNGEEKIVRKAKGITMNSQVEKYVNFEMMRGLVDEAIKNTGERTEHLIPQHTMYRDNNHRVYSRNIKSNLIKDDGFSYLLTVSNHHKMSRELPELTNDLIVGGTDNTSLQELQDLGDPVEFLKVFLTASMMGQPLKVKDGFDPEDLDKRCTELMGITLTCVASALLGAELQNIPNRSKTERTKNERL</sequence>
<accession>A0A6A5GKY3</accession>
<dbReference type="PANTHER" id="PTHR33568">
    <property type="entry name" value="DNA POLYMERASE"/>
    <property type="match status" value="1"/>
</dbReference>
<dbReference type="PANTHER" id="PTHR33568:SF3">
    <property type="entry name" value="DNA-DIRECTED DNA POLYMERASE"/>
    <property type="match status" value="1"/>
</dbReference>
<name>A0A6A5GKY3_CAERE</name>
<dbReference type="Gene3D" id="1.10.287.690">
    <property type="entry name" value="Helix hairpin bin"/>
    <property type="match status" value="1"/>
</dbReference>
<evidence type="ECO:0000256" key="5">
    <source>
        <dbReference type="ARBA" id="ARBA00022705"/>
    </source>
</evidence>
<evidence type="ECO:0000256" key="1">
    <source>
        <dbReference type="ARBA" id="ARBA00005755"/>
    </source>
</evidence>
<evidence type="ECO:0000313" key="11">
    <source>
        <dbReference type="Proteomes" id="UP000483820"/>
    </source>
</evidence>
<gene>
    <name evidence="10" type="ORF">GCK72_021845</name>
</gene>
<dbReference type="SUPFAM" id="SSF56672">
    <property type="entry name" value="DNA/RNA polymerases"/>
    <property type="match status" value="1"/>
</dbReference>
<evidence type="ECO:0000256" key="6">
    <source>
        <dbReference type="ARBA" id="ARBA00022932"/>
    </source>
</evidence>
<dbReference type="SUPFAM" id="SSF53098">
    <property type="entry name" value="Ribonuclease H-like"/>
    <property type="match status" value="1"/>
</dbReference>
<dbReference type="InterPro" id="IPR012337">
    <property type="entry name" value="RNaseH-like_sf"/>
</dbReference>
<evidence type="ECO:0000256" key="7">
    <source>
        <dbReference type="ARBA" id="ARBA00023125"/>
    </source>
</evidence>
<dbReference type="GO" id="GO:0003887">
    <property type="term" value="F:DNA-directed DNA polymerase activity"/>
    <property type="evidence" value="ECO:0007669"/>
    <property type="project" value="UniProtKB-KW"/>
</dbReference>
<evidence type="ECO:0000256" key="4">
    <source>
        <dbReference type="ARBA" id="ARBA00022695"/>
    </source>
</evidence>
<dbReference type="EMBL" id="WUAV01000005">
    <property type="protein sequence ID" value="KAF1755276.1"/>
    <property type="molecule type" value="Genomic_DNA"/>
</dbReference>
<dbReference type="InterPro" id="IPR043502">
    <property type="entry name" value="DNA/RNA_pol_sf"/>
</dbReference>
<keyword evidence="3" id="KW-0808">Transferase</keyword>
<dbReference type="InterPro" id="IPR036397">
    <property type="entry name" value="RNaseH_sf"/>
</dbReference>
<feature type="domain" description="DNA-directed DNA polymerase family B mitochondria/virus" evidence="9">
    <location>
        <begin position="1051"/>
        <end position="1170"/>
    </location>
</feature>
<evidence type="ECO:0000256" key="3">
    <source>
        <dbReference type="ARBA" id="ARBA00022679"/>
    </source>
</evidence>
<evidence type="ECO:0000259" key="9">
    <source>
        <dbReference type="Pfam" id="PF03175"/>
    </source>
</evidence>
<dbReference type="GeneID" id="9813739"/>
<dbReference type="Gene3D" id="3.30.420.10">
    <property type="entry name" value="Ribonuclease H-like superfamily/Ribonuclease H"/>
    <property type="match status" value="1"/>
</dbReference>
<dbReference type="PRINTS" id="PR00106">
    <property type="entry name" value="DNAPOLB"/>
</dbReference>
<dbReference type="Proteomes" id="UP000483820">
    <property type="component" value="Chromosome V"/>
</dbReference>
<feature type="domain" description="DNA-directed DNA polymerase family B mitochondria/virus" evidence="9">
    <location>
        <begin position="538"/>
        <end position="724"/>
    </location>
</feature>
<comment type="caution">
    <text evidence="10">The sequence shown here is derived from an EMBL/GenBank/DDBJ whole genome shotgun (WGS) entry which is preliminary data.</text>
</comment>
<dbReference type="GO" id="GO:0042575">
    <property type="term" value="C:DNA polymerase complex"/>
    <property type="evidence" value="ECO:0007669"/>
    <property type="project" value="UniProtKB-ARBA"/>
</dbReference>
<reference evidence="10 11" key="1">
    <citation type="submission" date="2019-12" db="EMBL/GenBank/DDBJ databases">
        <title>Chromosome-level assembly of the Caenorhabditis remanei genome.</title>
        <authorList>
            <person name="Teterina A.A."/>
            <person name="Willis J.H."/>
            <person name="Phillips P.C."/>
        </authorList>
    </citation>
    <scope>NUCLEOTIDE SEQUENCE [LARGE SCALE GENOMIC DNA]</scope>
    <source>
        <strain evidence="10 11">PX506</strain>
        <tissue evidence="10">Whole organism</tissue>
    </source>
</reference>
<dbReference type="GO" id="GO:0003677">
    <property type="term" value="F:DNA binding"/>
    <property type="evidence" value="ECO:0007669"/>
    <property type="project" value="UniProtKB-KW"/>
</dbReference>
<organism evidence="10 11">
    <name type="scientific">Caenorhabditis remanei</name>
    <name type="common">Caenorhabditis vulgaris</name>
    <dbReference type="NCBI Taxonomy" id="31234"/>
    <lineage>
        <taxon>Eukaryota</taxon>
        <taxon>Metazoa</taxon>
        <taxon>Ecdysozoa</taxon>
        <taxon>Nematoda</taxon>
        <taxon>Chromadorea</taxon>
        <taxon>Rhabditida</taxon>
        <taxon>Rhabditina</taxon>
        <taxon>Rhabditomorpha</taxon>
        <taxon>Rhabditoidea</taxon>
        <taxon>Rhabditidae</taxon>
        <taxon>Peloderinae</taxon>
        <taxon>Caenorhabditis</taxon>
    </lineage>
</organism>
<dbReference type="Pfam" id="PF03175">
    <property type="entry name" value="DNA_pol_B_2"/>
    <property type="match status" value="3"/>
</dbReference>
<dbReference type="GO" id="GO:0000166">
    <property type="term" value="F:nucleotide binding"/>
    <property type="evidence" value="ECO:0007669"/>
    <property type="project" value="InterPro"/>
</dbReference>
<keyword evidence="5" id="KW-0235">DNA replication</keyword>
<evidence type="ECO:0000313" key="10">
    <source>
        <dbReference type="EMBL" id="KAF1755276.1"/>
    </source>
</evidence>
<dbReference type="Gene3D" id="3.90.1600.10">
    <property type="entry name" value="Palm domain of DNA polymerase"/>
    <property type="match status" value="2"/>
</dbReference>
<comment type="catalytic activity">
    <reaction evidence="8">
        <text>DNA(n) + a 2'-deoxyribonucleoside 5'-triphosphate = DNA(n+1) + diphosphate</text>
        <dbReference type="Rhea" id="RHEA:22508"/>
        <dbReference type="Rhea" id="RHEA-COMP:17339"/>
        <dbReference type="Rhea" id="RHEA-COMP:17340"/>
        <dbReference type="ChEBI" id="CHEBI:33019"/>
        <dbReference type="ChEBI" id="CHEBI:61560"/>
        <dbReference type="ChEBI" id="CHEBI:173112"/>
        <dbReference type="EC" id="2.7.7.7"/>
    </reaction>
</comment>
<keyword evidence="6" id="KW-0239">DNA-directed DNA polymerase</keyword>
<keyword evidence="4" id="KW-0548">Nucleotidyltransferase</keyword>